<gene>
    <name evidence="1" type="ORF">ACFQH5_02490</name>
</gene>
<dbReference type="InterPro" id="IPR003795">
    <property type="entry name" value="DUF192"/>
</dbReference>
<evidence type="ECO:0000313" key="1">
    <source>
        <dbReference type="EMBL" id="MFC7088417.1"/>
    </source>
</evidence>
<dbReference type="InterPro" id="IPR038695">
    <property type="entry name" value="Saro_0823-like_sf"/>
</dbReference>
<dbReference type="Gene3D" id="2.60.120.1140">
    <property type="entry name" value="Protein of unknown function DUF192"/>
    <property type="match status" value="1"/>
</dbReference>
<evidence type="ECO:0000313" key="2">
    <source>
        <dbReference type="Proteomes" id="UP001596411"/>
    </source>
</evidence>
<dbReference type="InterPro" id="IPR006311">
    <property type="entry name" value="TAT_signal"/>
</dbReference>
<accession>A0ABW2ERD7</accession>
<dbReference type="PANTHER" id="PTHR37953:SF1">
    <property type="entry name" value="UPF0127 PROTEIN MJ1496"/>
    <property type="match status" value="1"/>
</dbReference>
<name>A0ABW2ERD7_9GAMM</name>
<dbReference type="EMBL" id="JBHSZP010000002">
    <property type="protein sequence ID" value="MFC7088417.1"/>
    <property type="molecule type" value="Genomic_DNA"/>
</dbReference>
<sequence>MTTTRREVVKGLALLPALGLMPALGMRPARAAEVDARLARATLAIHAAGGPQRLEVELAETPAQRRRGLMERDHLGAEAGMLFLYDGLQPPESGFWMYRTRIPLDIAFIDAAGRIAAIHTMTPCDSDDPGQCRAYPAGVAYRAALEVNAGYFADRDIGIGDCVSWPGAAASCAAES</sequence>
<dbReference type="Proteomes" id="UP001596411">
    <property type="component" value="Unassembled WGS sequence"/>
</dbReference>
<dbReference type="RefSeq" id="WP_346061694.1">
    <property type="nucleotide sequence ID" value="NZ_BAAADR010000004.1"/>
</dbReference>
<dbReference type="PROSITE" id="PS51318">
    <property type="entry name" value="TAT"/>
    <property type="match status" value="1"/>
</dbReference>
<organism evidence="1 2">
    <name type="scientific">Halomonas salifodinae</name>
    <dbReference type="NCBI Taxonomy" id="438745"/>
    <lineage>
        <taxon>Bacteria</taxon>
        <taxon>Pseudomonadati</taxon>
        <taxon>Pseudomonadota</taxon>
        <taxon>Gammaproteobacteria</taxon>
        <taxon>Oceanospirillales</taxon>
        <taxon>Halomonadaceae</taxon>
        <taxon>Halomonas</taxon>
    </lineage>
</organism>
<dbReference type="PANTHER" id="PTHR37953">
    <property type="entry name" value="UPF0127 PROTEIN MJ1496"/>
    <property type="match status" value="1"/>
</dbReference>
<comment type="caution">
    <text evidence="1">The sequence shown here is derived from an EMBL/GenBank/DDBJ whole genome shotgun (WGS) entry which is preliminary data.</text>
</comment>
<proteinExistence type="predicted"/>
<dbReference type="Pfam" id="PF02643">
    <property type="entry name" value="DUF192"/>
    <property type="match status" value="1"/>
</dbReference>
<protein>
    <submittedName>
        <fullName evidence="1">DUF192 domain-containing protein</fullName>
    </submittedName>
</protein>
<reference evidence="2" key="1">
    <citation type="journal article" date="2019" name="Int. J. Syst. Evol. Microbiol.">
        <title>The Global Catalogue of Microorganisms (GCM) 10K type strain sequencing project: providing services to taxonomists for standard genome sequencing and annotation.</title>
        <authorList>
            <consortium name="The Broad Institute Genomics Platform"/>
            <consortium name="The Broad Institute Genome Sequencing Center for Infectious Disease"/>
            <person name="Wu L."/>
            <person name="Ma J."/>
        </authorList>
    </citation>
    <scope>NUCLEOTIDE SEQUENCE [LARGE SCALE GENOMIC DNA]</scope>
    <source>
        <strain evidence="2">CGMCC 1.13666</strain>
    </source>
</reference>
<keyword evidence="2" id="KW-1185">Reference proteome</keyword>